<reference evidence="6 7" key="1">
    <citation type="journal article" date="2023" name="Int. J. Syst. Evol. Microbiol.">
        <title>Ligilactobacillus ubinensis sp. nov., a novel species isolated from the wild ferment of a durian fruit (Durio zibethinus).</title>
        <authorList>
            <person name="Heng Y.C."/>
            <person name="Menon N."/>
            <person name="Chen B."/>
            <person name="Loo B.Z.L."/>
            <person name="Wong G.W.J."/>
            <person name="Lim A.C.H."/>
            <person name="Silvaraju S."/>
            <person name="Kittelmann S."/>
        </authorList>
    </citation>
    <scope>NUCLEOTIDE SEQUENCE [LARGE SCALE GENOMIC DNA]</scope>
    <source>
        <strain evidence="6 7">WILCCON 0076</strain>
    </source>
</reference>
<keyword evidence="6" id="KW-0282">Flagellum</keyword>
<dbReference type="PIRSF" id="PIRSF039090">
    <property type="entry name" value="Flis"/>
    <property type="match status" value="1"/>
</dbReference>
<keyword evidence="6" id="KW-0966">Cell projection</keyword>
<proteinExistence type="inferred from homology"/>
<dbReference type="Proteomes" id="UP001139006">
    <property type="component" value="Unassembled WGS sequence"/>
</dbReference>
<dbReference type="AlphaFoldDB" id="A0A9X2JKN9"/>
<comment type="caution">
    <text evidence="6">The sequence shown here is derived from an EMBL/GenBank/DDBJ whole genome shotgun (WGS) entry which is preliminary data.</text>
</comment>
<evidence type="ECO:0000313" key="6">
    <source>
        <dbReference type="EMBL" id="MCP0886214.1"/>
    </source>
</evidence>
<dbReference type="InterPro" id="IPR036584">
    <property type="entry name" value="FliS_sf"/>
</dbReference>
<accession>A0A9X2JKN9</accession>
<dbReference type="Pfam" id="PF02561">
    <property type="entry name" value="FliS"/>
    <property type="match status" value="1"/>
</dbReference>
<protein>
    <submittedName>
        <fullName evidence="6">Flagellar export chaperone FliS</fullName>
    </submittedName>
</protein>
<dbReference type="GO" id="GO:0044780">
    <property type="term" value="P:bacterial-type flagellum assembly"/>
    <property type="evidence" value="ECO:0007669"/>
    <property type="project" value="InterPro"/>
</dbReference>
<evidence type="ECO:0000256" key="3">
    <source>
        <dbReference type="ARBA" id="ARBA00022490"/>
    </source>
</evidence>
<dbReference type="GO" id="GO:0071973">
    <property type="term" value="P:bacterial-type flagellum-dependent cell motility"/>
    <property type="evidence" value="ECO:0007669"/>
    <property type="project" value="TreeGrafter"/>
</dbReference>
<dbReference type="NCBIfam" id="TIGR00208">
    <property type="entry name" value="fliS"/>
    <property type="match status" value="1"/>
</dbReference>
<evidence type="ECO:0000256" key="5">
    <source>
        <dbReference type="ARBA" id="ARBA00023186"/>
    </source>
</evidence>
<dbReference type="GO" id="GO:0005829">
    <property type="term" value="C:cytosol"/>
    <property type="evidence" value="ECO:0007669"/>
    <property type="project" value="UniProtKB-SubCell"/>
</dbReference>
<dbReference type="EMBL" id="JAIULA010000003">
    <property type="protein sequence ID" value="MCP0886214.1"/>
    <property type="molecule type" value="Genomic_DNA"/>
</dbReference>
<keyword evidence="7" id="KW-1185">Reference proteome</keyword>
<name>A0A9X2JKN9_9LACO</name>
<evidence type="ECO:0000256" key="2">
    <source>
        <dbReference type="ARBA" id="ARBA00008787"/>
    </source>
</evidence>
<dbReference type="PANTHER" id="PTHR34773:SF1">
    <property type="entry name" value="FLAGELLAR SECRETION CHAPERONE FLIS"/>
    <property type="match status" value="1"/>
</dbReference>
<evidence type="ECO:0000256" key="4">
    <source>
        <dbReference type="ARBA" id="ARBA00022795"/>
    </source>
</evidence>
<keyword evidence="5" id="KW-0143">Chaperone</keyword>
<dbReference type="SUPFAM" id="SSF101116">
    <property type="entry name" value="Flagellar export chaperone FliS"/>
    <property type="match status" value="1"/>
</dbReference>
<evidence type="ECO:0000313" key="7">
    <source>
        <dbReference type="Proteomes" id="UP001139006"/>
    </source>
</evidence>
<gene>
    <name evidence="6" type="primary">fliS</name>
    <name evidence="6" type="ORF">LB941_02540</name>
</gene>
<comment type="similarity">
    <text evidence="2">Belongs to the FliS family.</text>
</comment>
<comment type="subcellular location">
    <subcellularLocation>
        <location evidence="1">Cytoplasm</location>
        <location evidence="1">Cytosol</location>
    </subcellularLocation>
</comment>
<organism evidence="6 7">
    <name type="scientific">Ligilactobacillus ubinensis</name>
    <dbReference type="NCBI Taxonomy" id="2876789"/>
    <lineage>
        <taxon>Bacteria</taxon>
        <taxon>Bacillati</taxon>
        <taxon>Bacillota</taxon>
        <taxon>Bacilli</taxon>
        <taxon>Lactobacillales</taxon>
        <taxon>Lactobacillaceae</taxon>
        <taxon>Ligilactobacillus</taxon>
    </lineage>
</organism>
<dbReference type="Gene3D" id="1.20.120.340">
    <property type="entry name" value="Flagellar protein FliS"/>
    <property type="match status" value="1"/>
</dbReference>
<dbReference type="RefSeq" id="WP_253359214.1">
    <property type="nucleotide sequence ID" value="NZ_JAIULA010000003.1"/>
</dbReference>
<evidence type="ECO:0000256" key="1">
    <source>
        <dbReference type="ARBA" id="ARBA00004514"/>
    </source>
</evidence>
<keyword evidence="4" id="KW-1005">Bacterial flagellum biogenesis</keyword>
<keyword evidence="3" id="KW-0963">Cytoplasm</keyword>
<dbReference type="InterPro" id="IPR003713">
    <property type="entry name" value="FliS"/>
</dbReference>
<dbReference type="CDD" id="cd16098">
    <property type="entry name" value="FliS"/>
    <property type="match status" value="1"/>
</dbReference>
<sequence>MGYGPKGYKNDYLKTEVMSASPAKLTTMLFEGAIKSIKLAQLAMKNKEIEKAHNYIRNAEEIIYELSSAIDPSVDKEIAQQLISLYDFSNNQLRKANISKDSQQLDSVLNVFVTLLNSWKKIAE</sequence>
<dbReference type="PANTHER" id="PTHR34773">
    <property type="entry name" value="FLAGELLAR SECRETION CHAPERONE FLIS"/>
    <property type="match status" value="1"/>
</dbReference>
<keyword evidence="6" id="KW-0969">Cilium</keyword>